<keyword evidence="7 10" id="KW-0283">Flagellar rotation</keyword>
<dbReference type="AlphaFoldDB" id="A0A8J7UU20"/>
<organism evidence="11 12">
    <name type="scientific">Natronogracilivirga saccharolytica</name>
    <dbReference type="NCBI Taxonomy" id="2812953"/>
    <lineage>
        <taxon>Bacteria</taxon>
        <taxon>Pseudomonadati</taxon>
        <taxon>Balneolota</taxon>
        <taxon>Balneolia</taxon>
        <taxon>Balneolales</taxon>
        <taxon>Cyclonatronaceae</taxon>
        <taxon>Natronogracilivirga</taxon>
    </lineage>
</organism>
<reference evidence="11" key="1">
    <citation type="submission" date="2021-02" db="EMBL/GenBank/DDBJ databases">
        <title>Natronogracilivirga saccharolytica gen. nov. sp. nov. a new anaerobic, haloalkiliphilic carbohydrate-fermenting bacterium from soda lake and proposing of Cyclonatronumiaceae fam. nov. in the phylum Balneolaeota.</title>
        <authorList>
            <person name="Zhilina T.N."/>
            <person name="Sorokin D.Y."/>
            <person name="Zavarzina D.G."/>
            <person name="Toshchakov S.V."/>
            <person name="Kublanov I.V."/>
        </authorList>
    </citation>
    <scope>NUCLEOTIDE SEQUENCE</scope>
    <source>
        <strain evidence="11">Z-1702</strain>
    </source>
</reference>
<dbReference type="GO" id="GO:0006935">
    <property type="term" value="P:chemotaxis"/>
    <property type="evidence" value="ECO:0007669"/>
    <property type="project" value="UniProtKB-KW"/>
</dbReference>
<comment type="similarity">
    <text evidence="3 10">Belongs to the FliL family.</text>
</comment>
<evidence type="ECO:0000256" key="4">
    <source>
        <dbReference type="ARBA" id="ARBA00022475"/>
    </source>
</evidence>
<dbReference type="InterPro" id="IPR005503">
    <property type="entry name" value="FliL"/>
</dbReference>
<keyword evidence="11" id="KW-0969">Cilium</keyword>
<keyword evidence="12" id="KW-1185">Reference proteome</keyword>
<keyword evidence="9 10" id="KW-0472">Membrane</keyword>
<dbReference type="GO" id="GO:0005886">
    <property type="term" value="C:plasma membrane"/>
    <property type="evidence" value="ECO:0007669"/>
    <property type="project" value="UniProtKB-SubCell"/>
</dbReference>
<evidence type="ECO:0000313" key="12">
    <source>
        <dbReference type="Proteomes" id="UP000673975"/>
    </source>
</evidence>
<dbReference type="PANTHER" id="PTHR35091">
    <property type="entry name" value="FLAGELLAR PROTEIN FLIL"/>
    <property type="match status" value="1"/>
</dbReference>
<evidence type="ECO:0000256" key="7">
    <source>
        <dbReference type="ARBA" id="ARBA00022779"/>
    </source>
</evidence>
<keyword evidence="5 10" id="KW-0145">Chemotaxis</keyword>
<comment type="subcellular location">
    <subcellularLocation>
        <location evidence="2">Cell membrane</location>
        <topology evidence="2">Single-pass membrane protein</topology>
    </subcellularLocation>
</comment>
<accession>A0A8J7UU20</accession>
<protein>
    <recommendedName>
        <fullName evidence="10">Flagellar protein FliL</fullName>
    </recommendedName>
</protein>
<keyword evidence="6 10" id="KW-0812">Transmembrane</keyword>
<dbReference type="RefSeq" id="WP_210510846.1">
    <property type="nucleotide sequence ID" value="NZ_JAFIDN010000003.1"/>
</dbReference>
<dbReference type="EMBL" id="JAFIDN010000003">
    <property type="protein sequence ID" value="MBP3191945.1"/>
    <property type="molecule type" value="Genomic_DNA"/>
</dbReference>
<comment type="caution">
    <text evidence="11">The sequence shown here is derived from an EMBL/GenBank/DDBJ whole genome shotgun (WGS) entry which is preliminary data.</text>
</comment>
<evidence type="ECO:0000256" key="6">
    <source>
        <dbReference type="ARBA" id="ARBA00022692"/>
    </source>
</evidence>
<evidence type="ECO:0000256" key="10">
    <source>
        <dbReference type="RuleBase" id="RU364125"/>
    </source>
</evidence>
<keyword evidence="11" id="KW-0966">Cell projection</keyword>
<evidence type="ECO:0000256" key="8">
    <source>
        <dbReference type="ARBA" id="ARBA00022989"/>
    </source>
</evidence>
<dbReference type="Proteomes" id="UP000673975">
    <property type="component" value="Unassembled WGS sequence"/>
</dbReference>
<sequence length="165" mass="19200">MPAVSKDNKKTDSQNATGKRRSKFLLPGKYFLFALLFAAQAGLAYYLVDEYYDVIYEHTLGNISEEKVTYKFDEIIANPTNTNAQRFLVVEIGLELSSGRDIERIQRYEMEIKDRINEVLSSKQVNELIRYDGRQELRRELAGEINRVIGSHSVRNLYFTKYVMQ</sequence>
<dbReference type="GO" id="GO:0071978">
    <property type="term" value="P:bacterial-type flagellum-dependent swarming motility"/>
    <property type="evidence" value="ECO:0007669"/>
    <property type="project" value="TreeGrafter"/>
</dbReference>
<evidence type="ECO:0000256" key="2">
    <source>
        <dbReference type="ARBA" id="ARBA00004162"/>
    </source>
</evidence>
<feature type="transmembrane region" description="Helical" evidence="10">
    <location>
        <begin position="30"/>
        <end position="48"/>
    </location>
</feature>
<evidence type="ECO:0000256" key="5">
    <source>
        <dbReference type="ARBA" id="ARBA00022500"/>
    </source>
</evidence>
<comment type="function">
    <text evidence="1 10">Controls the rotational direction of flagella during chemotaxis.</text>
</comment>
<evidence type="ECO:0000256" key="1">
    <source>
        <dbReference type="ARBA" id="ARBA00002254"/>
    </source>
</evidence>
<gene>
    <name evidence="11" type="ORF">NATSA_04625</name>
</gene>
<name>A0A8J7UU20_9BACT</name>
<dbReference type="PANTHER" id="PTHR35091:SF2">
    <property type="entry name" value="FLAGELLAR PROTEIN FLIL"/>
    <property type="match status" value="1"/>
</dbReference>
<keyword evidence="4 10" id="KW-1003">Cell membrane</keyword>
<evidence type="ECO:0000256" key="9">
    <source>
        <dbReference type="ARBA" id="ARBA00023136"/>
    </source>
</evidence>
<evidence type="ECO:0000313" key="11">
    <source>
        <dbReference type="EMBL" id="MBP3191945.1"/>
    </source>
</evidence>
<keyword evidence="8 10" id="KW-1133">Transmembrane helix</keyword>
<proteinExistence type="inferred from homology"/>
<evidence type="ECO:0000256" key="3">
    <source>
        <dbReference type="ARBA" id="ARBA00008281"/>
    </source>
</evidence>
<keyword evidence="11" id="KW-0282">Flagellum</keyword>
<dbReference type="Pfam" id="PF03748">
    <property type="entry name" value="FliL"/>
    <property type="match status" value="1"/>
</dbReference>
<dbReference type="GO" id="GO:0009425">
    <property type="term" value="C:bacterial-type flagellum basal body"/>
    <property type="evidence" value="ECO:0007669"/>
    <property type="project" value="InterPro"/>
</dbReference>